<dbReference type="InterPro" id="IPR021409">
    <property type="entry name" value="DUF3047"/>
</dbReference>
<gene>
    <name evidence="2" type="ORF">SM757_31190</name>
</gene>
<accession>A0ABU5IQ68</accession>
<reference evidence="2 3" key="1">
    <citation type="submission" date="2023-11" db="EMBL/GenBank/DDBJ databases">
        <title>Draft genome of Azohydromonas lata strain H1 (DSM1123), a polyhydroxyalkanoate producer.</title>
        <authorList>
            <person name="Traversa D."/>
            <person name="D'Addabbo P."/>
            <person name="Pazzani C."/>
            <person name="Manzari C."/>
            <person name="Chiara M."/>
            <person name="Scrascia M."/>
        </authorList>
    </citation>
    <scope>NUCLEOTIDE SEQUENCE [LARGE SCALE GENOMIC DNA]</scope>
    <source>
        <strain evidence="2 3">H1</strain>
    </source>
</reference>
<dbReference type="Pfam" id="PF11249">
    <property type="entry name" value="DUF3047"/>
    <property type="match status" value="1"/>
</dbReference>
<keyword evidence="1" id="KW-0732">Signal</keyword>
<evidence type="ECO:0000313" key="3">
    <source>
        <dbReference type="Proteomes" id="UP001293718"/>
    </source>
</evidence>
<feature type="signal peptide" evidence="1">
    <location>
        <begin position="1"/>
        <end position="32"/>
    </location>
</feature>
<keyword evidence="3" id="KW-1185">Reference proteome</keyword>
<name>A0ABU5IQ68_9BURK</name>
<dbReference type="RefSeq" id="WP_322468321.1">
    <property type="nucleotide sequence ID" value="NZ_JAXOJX010000094.1"/>
</dbReference>
<organism evidence="2 3">
    <name type="scientific">Azohydromonas lata</name>
    <dbReference type="NCBI Taxonomy" id="45677"/>
    <lineage>
        <taxon>Bacteria</taxon>
        <taxon>Pseudomonadati</taxon>
        <taxon>Pseudomonadota</taxon>
        <taxon>Betaproteobacteria</taxon>
        <taxon>Burkholderiales</taxon>
        <taxon>Sphaerotilaceae</taxon>
        <taxon>Azohydromonas</taxon>
    </lineage>
</organism>
<dbReference type="Proteomes" id="UP001293718">
    <property type="component" value="Unassembled WGS sequence"/>
</dbReference>
<comment type="caution">
    <text evidence="2">The sequence shown here is derived from an EMBL/GenBank/DDBJ whole genome shotgun (WGS) entry which is preliminary data.</text>
</comment>
<proteinExistence type="predicted"/>
<evidence type="ECO:0000313" key="2">
    <source>
        <dbReference type="EMBL" id="MDZ5461051.1"/>
    </source>
</evidence>
<dbReference type="EMBL" id="JAXOJX010000094">
    <property type="protein sequence ID" value="MDZ5461051.1"/>
    <property type="molecule type" value="Genomic_DNA"/>
</dbReference>
<sequence>MLPLSPAPRSRLRLLRAATAALLLAGALSGHAATPEAEPDHDRFEQAVRQAVTPAVASSLAGLKVLHLSGDVGPWLDTGLALSPGQPVTLLMRGQVWWSRAARLSLSPALAVWAQVGPQGEIFNGTRDTHGFVAADAGNLRLKLLPALSWTDPHGAYAGEPPAVNPDAGGGVSVAVLAWKPGTDVAAQLQALARHAPLAPWAQGELRRLAEGTVPPPAGWQYFWPLGRAEIFSRARPEAGDPEGGAIAVHTHGDVGILQKDAPFALRPGTRLQWRWRVDALPSALPEDSVPTHDYLSVAVEFDNGRDLSFVWSQGLPQGHAFACPLPAWQQRETHLVTRSGTAGLGQWQAEEVDLLEAYRHAVGGPLPARVTRVWLIANSVFQKHEGRARFAGIALVDGQRRLHVD</sequence>
<feature type="chain" id="PRO_5046905461" evidence="1">
    <location>
        <begin position="33"/>
        <end position="406"/>
    </location>
</feature>
<protein>
    <submittedName>
        <fullName evidence="2">DUF3047 domain-containing protein</fullName>
    </submittedName>
</protein>
<evidence type="ECO:0000256" key="1">
    <source>
        <dbReference type="SAM" id="SignalP"/>
    </source>
</evidence>